<comment type="function">
    <text evidence="15 16">Catalyzes the condensation of ATP and 5-phosphoribose 1-diphosphate to form N'-(5'-phosphoribosyl)-ATP (PR-ATP). Has a crucial role in the pathway because the rate of histidine biosynthesis seems to be controlled primarily by regulation of HisG enzymatic activity.</text>
</comment>
<dbReference type="FunFam" id="3.40.190.10:FF:000011">
    <property type="entry name" value="ATP phosphoribosyltransferase"/>
    <property type="match status" value="1"/>
</dbReference>
<protein>
    <recommendedName>
        <fullName evidence="7 16">ATP phosphoribosyltransferase</fullName>
        <shortName evidence="16">ATP-PRT</shortName>
        <shortName evidence="16">ATP-PRTase</shortName>
        <ecNumber evidence="6 16">2.4.2.17</ecNumber>
    </recommendedName>
</protein>
<name>A0A6N8CRD7_9BACI</name>
<evidence type="ECO:0000256" key="3">
    <source>
        <dbReference type="ARBA" id="ARBA00004667"/>
    </source>
</evidence>
<dbReference type="GO" id="GO:0003879">
    <property type="term" value="F:ATP phosphoribosyltransferase activity"/>
    <property type="evidence" value="ECO:0007669"/>
    <property type="project" value="UniProtKB-UniRule"/>
</dbReference>
<dbReference type="GO" id="GO:0005524">
    <property type="term" value="F:ATP binding"/>
    <property type="evidence" value="ECO:0007669"/>
    <property type="project" value="UniProtKB-KW"/>
</dbReference>
<comment type="domain">
    <text evidence="16">Lacks the C-terminal regulatory region which is replaced by HisZ.</text>
</comment>
<dbReference type="AlphaFoldDB" id="A0A6N8CRD7"/>
<comment type="pathway">
    <text evidence="3 16">Amino-acid biosynthesis; L-histidine biosynthesis; L-histidine from 5-phospho-alpha-D-ribose 1-diphosphate: step 1/9.</text>
</comment>
<dbReference type="EC" id="2.4.2.17" evidence="6 16"/>
<dbReference type="NCBIfam" id="TIGR00070">
    <property type="entry name" value="hisG"/>
    <property type="match status" value="1"/>
</dbReference>
<proteinExistence type="inferred from homology"/>
<dbReference type="EMBL" id="WNHB01000008">
    <property type="protein sequence ID" value="MTT31643.1"/>
    <property type="molecule type" value="Genomic_DNA"/>
</dbReference>
<dbReference type="Pfam" id="PF01634">
    <property type="entry name" value="HisG"/>
    <property type="match status" value="1"/>
</dbReference>
<evidence type="ECO:0000256" key="15">
    <source>
        <dbReference type="ARBA" id="ARBA00024861"/>
    </source>
</evidence>
<keyword evidence="14 16" id="KW-0368">Histidine biosynthesis</keyword>
<evidence type="ECO:0000256" key="7">
    <source>
        <dbReference type="ARBA" id="ARBA00020998"/>
    </source>
</evidence>
<dbReference type="GO" id="GO:0005737">
    <property type="term" value="C:cytoplasm"/>
    <property type="evidence" value="ECO:0007669"/>
    <property type="project" value="UniProtKB-SubCell"/>
</dbReference>
<evidence type="ECO:0000256" key="5">
    <source>
        <dbReference type="ARBA" id="ARBA00011496"/>
    </source>
</evidence>
<dbReference type="InterPro" id="IPR024893">
    <property type="entry name" value="ATP_PRibTrfase_HisG_short"/>
</dbReference>
<dbReference type="RefSeq" id="WP_155217877.1">
    <property type="nucleotide sequence ID" value="NZ_WNHB01000008.1"/>
</dbReference>
<keyword evidence="19" id="KW-1185">Reference proteome</keyword>
<accession>A0A6N8CRD7</accession>
<comment type="subunit">
    <text evidence="5 16">Heteromultimer composed of HisG and HisZ subunits.</text>
</comment>
<keyword evidence="12 16" id="KW-0547">Nucleotide-binding</keyword>
<evidence type="ECO:0000259" key="17">
    <source>
        <dbReference type="Pfam" id="PF01634"/>
    </source>
</evidence>
<feature type="domain" description="ATP phosphoribosyltransferase catalytic" evidence="17">
    <location>
        <begin position="54"/>
        <end position="204"/>
    </location>
</feature>
<dbReference type="PANTHER" id="PTHR21403">
    <property type="entry name" value="ATP PHOSPHORIBOSYLTRANSFERASE ATP-PRTASE"/>
    <property type="match status" value="1"/>
</dbReference>
<dbReference type="InterPro" id="IPR013820">
    <property type="entry name" value="ATP_PRibTrfase_cat"/>
</dbReference>
<gene>
    <name evidence="16" type="primary">hisG</name>
    <name evidence="18" type="ORF">GMB86_06410</name>
</gene>
<comment type="catalytic activity">
    <reaction evidence="1 16">
        <text>1-(5-phospho-beta-D-ribosyl)-ATP + diphosphate = 5-phospho-alpha-D-ribose 1-diphosphate + ATP</text>
        <dbReference type="Rhea" id="RHEA:18473"/>
        <dbReference type="ChEBI" id="CHEBI:30616"/>
        <dbReference type="ChEBI" id="CHEBI:33019"/>
        <dbReference type="ChEBI" id="CHEBI:58017"/>
        <dbReference type="ChEBI" id="CHEBI:73183"/>
        <dbReference type="EC" id="2.4.2.17"/>
    </reaction>
</comment>
<sequence length="215" mass="23984">MTDYITIAMPKGRIFYDACHLLREAGFDLPNEFETTRKLILTIENSNFRFILAKPVDVATYVEYGVADIGIAGKDVILESNRNVYEMLDLGISACRMAVAGLPNRKQQSSVTKVATKYPTIATEYFKKQGKQVDIISLNGSIELAPLIGLSDYIVDIVSTGQTLRENGLVELTKIMEITSRLIVNPVSYRLKKKNIDYIIEKLKPIVEVTGVGMD</sequence>
<dbReference type="SUPFAM" id="SSF53850">
    <property type="entry name" value="Periplasmic binding protein-like II"/>
    <property type="match status" value="1"/>
</dbReference>
<dbReference type="Proteomes" id="UP000440978">
    <property type="component" value="Unassembled WGS sequence"/>
</dbReference>
<evidence type="ECO:0000256" key="11">
    <source>
        <dbReference type="ARBA" id="ARBA00022679"/>
    </source>
</evidence>
<evidence type="ECO:0000256" key="8">
    <source>
        <dbReference type="ARBA" id="ARBA00022490"/>
    </source>
</evidence>
<evidence type="ECO:0000256" key="4">
    <source>
        <dbReference type="ARBA" id="ARBA00009489"/>
    </source>
</evidence>
<comment type="subcellular location">
    <subcellularLocation>
        <location evidence="2 16">Cytoplasm</location>
    </subcellularLocation>
</comment>
<dbReference type="InterPro" id="IPR001348">
    <property type="entry name" value="ATP_PRibTrfase_HisG"/>
</dbReference>
<keyword evidence="13 16" id="KW-0067">ATP-binding</keyword>
<dbReference type="Gene3D" id="3.40.190.10">
    <property type="entry name" value="Periplasmic binding protein-like II"/>
    <property type="match status" value="2"/>
</dbReference>
<dbReference type="CDD" id="cd13595">
    <property type="entry name" value="PBP2_HisGs"/>
    <property type="match status" value="1"/>
</dbReference>
<dbReference type="OrthoDB" id="9801867at2"/>
<organism evidence="18 19">
    <name type="scientific">Terrilactibacillus tamarindi</name>
    <dbReference type="NCBI Taxonomy" id="2599694"/>
    <lineage>
        <taxon>Bacteria</taxon>
        <taxon>Bacillati</taxon>
        <taxon>Bacillota</taxon>
        <taxon>Bacilli</taxon>
        <taxon>Bacillales</taxon>
        <taxon>Bacillaceae</taxon>
        <taxon>Terrilactibacillus</taxon>
    </lineage>
</organism>
<keyword evidence="11 16" id="KW-0808">Transferase</keyword>
<evidence type="ECO:0000313" key="18">
    <source>
        <dbReference type="EMBL" id="MTT31643.1"/>
    </source>
</evidence>
<evidence type="ECO:0000256" key="13">
    <source>
        <dbReference type="ARBA" id="ARBA00022840"/>
    </source>
</evidence>
<dbReference type="GO" id="GO:0000105">
    <property type="term" value="P:L-histidine biosynthetic process"/>
    <property type="evidence" value="ECO:0007669"/>
    <property type="project" value="UniProtKB-UniRule"/>
</dbReference>
<evidence type="ECO:0000256" key="6">
    <source>
        <dbReference type="ARBA" id="ARBA00011946"/>
    </source>
</evidence>
<reference evidence="18 19" key="1">
    <citation type="submission" date="2019-11" db="EMBL/GenBank/DDBJ databases">
        <title>Terrilactibacillus tamarindus sp. nov. BCM23-1 isolated from bark of Tamarindus indica.</title>
        <authorList>
            <person name="Kingkaew E."/>
            <person name="Tanasupawat S."/>
        </authorList>
    </citation>
    <scope>NUCLEOTIDE SEQUENCE [LARGE SCALE GENOMIC DNA]</scope>
    <source>
        <strain evidence="18 19">BCM23-1</strain>
    </source>
</reference>
<keyword evidence="10 16" id="KW-0328">Glycosyltransferase</keyword>
<dbReference type="UniPathway" id="UPA00031">
    <property type="reaction ID" value="UER00006"/>
</dbReference>
<keyword evidence="8 16" id="KW-0963">Cytoplasm</keyword>
<evidence type="ECO:0000256" key="9">
    <source>
        <dbReference type="ARBA" id="ARBA00022605"/>
    </source>
</evidence>
<dbReference type="InterPro" id="IPR018198">
    <property type="entry name" value="ATP_PRibTrfase_CS"/>
</dbReference>
<dbReference type="PANTHER" id="PTHR21403:SF8">
    <property type="entry name" value="ATP PHOSPHORIBOSYLTRANSFERASE"/>
    <property type="match status" value="1"/>
</dbReference>
<keyword evidence="9 16" id="KW-0028">Amino-acid biosynthesis</keyword>
<dbReference type="HAMAP" id="MF_01018">
    <property type="entry name" value="HisG_Short"/>
    <property type="match status" value="1"/>
</dbReference>
<evidence type="ECO:0000256" key="12">
    <source>
        <dbReference type="ARBA" id="ARBA00022741"/>
    </source>
</evidence>
<evidence type="ECO:0000256" key="16">
    <source>
        <dbReference type="HAMAP-Rule" id="MF_01018"/>
    </source>
</evidence>
<evidence type="ECO:0000256" key="10">
    <source>
        <dbReference type="ARBA" id="ARBA00022676"/>
    </source>
</evidence>
<evidence type="ECO:0000256" key="14">
    <source>
        <dbReference type="ARBA" id="ARBA00023102"/>
    </source>
</evidence>
<evidence type="ECO:0000256" key="1">
    <source>
        <dbReference type="ARBA" id="ARBA00000915"/>
    </source>
</evidence>
<evidence type="ECO:0000256" key="2">
    <source>
        <dbReference type="ARBA" id="ARBA00004496"/>
    </source>
</evidence>
<comment type="similarity">
    <text evidence="4 16">Belongs to the ATP phosphoribosyltransferase family. Short subfamily.</text>
</comment>
<evidence type="ECO:0000313" key="19">
    <source>
        <dbReference type="Proteomes" id="UP000440978"/>
    </source>
</evidence>
<dbReference type="PROSITE" id="PS01316">
    <property type="entry name" value="ATP_P_PHORIBOSYLTR"/>
    <property type="match status" value="1"/>
</dbReference>
<comment type="caution">
    <text evidence="18">The sequence shown here is derived from an EMBL/GenBank/DDBJ whole genome shotgun (WGS) entry which is preliminary data.</text>
</comment>